<reference evidence="1 2" key="2">
    <citation type="journal article" date="2022" name="Mol. Ecol. Resour.">
        <title>The genomes of chicory, endive, great burdock and yacon provide insights into Asteraceae paleo-polyploidization history and plant inulin production.</title>
        <authorList>
            <person name="Fan W."/>
            <person name="Wang S."/>
            <person name="Wang H."/>
            <person name="Wang A."/>
            <person name="Jiang F."/>
            <person name="Liu H."/>
            <person name="Zhao H."/>
            <person name="Xu D."/>
            <person name="Zhang Y."/>
        </authorList>
    </citation>
    <scope>NUCLEOTIDE SEQUENCE [LARGE SCALE GENOMIC DNA]</scope>
    <source>
        <strain evidence="2">cv. Niubang</strain>
    </source>
</reference>
<dbReference type="EMBL" id="CM042050">
    <property type="protein sequence ID" value="KAI3733700.1"/>
    <property type="molecule type" value="Genomic_DNA"/>
</dbReference>
<name>A0ACB9CHP6_ARCLA</name>
<comment type="caution">
    <text evidence="1">The sequence shown here is derived from an EMBL/GenBank/DDBJ whole genome shotgun (WGS) entry which is preliminary data.</text>
</comment>
<sequence length="240" mass="27602">MSFIREVEHLQIPLPHILSATNNFDESNFIAVGGFGKVYQGQSEQYGAIAVKRLYRGSGQGQHEFMMEISLLSAYKHENLVSLLGFCDQDDEKILRLWHHSALLQEVSTSKGHIIQPRMKREENGGRNKLVVDDESPEEEKMQKSRKRRENDEMMTLDMLVMDDLEEGIWLDEKMMTDVQEISHEFDHEILHLLVYETVVELCRSAWEKPITLSRFFAHEAVKVGQPSAKGKGNTELNEG</sequence>
<dbReference type="Proteomes" id="UP001055879">
    <property type="component" value="Linkage Group LG04"/>
</dbReference>
<keyword evidence="2" id="KW-1185">Reference proteome</keyword>
<evidence type="ECO:0000313" key="2">
    <source>
        <dbReference type="Proteomes" id="UP001055879"/>
    </source>
</evidence>
<accession>A0ACB9CHP6</accession>
<organism evidence="1 2">
    <name type="scientific">Arctium lappa</name>
    <name type="common">Greater burdock</name>
    <name type="synonym">Lappa major</name>
    <dbReference type="NCBI Taxonomy" id="4217"/>
    <lineage>
        <taxon>Eukaryota</taxon>
        <taxon>Viridiplantae</taxon>
        <taxon>Streptophyta</taxon>
        <taxon>Embryophyta</taxon>
        <taxon>Tracheophyta</taxon>
        <taxon>Spermatophyta</taxon>
        <taxon>Magnoliopsida</taxon>
        <taxon>eudicotyledons</taxon>
        <taxon>Gunneridae</taxon>
        <taxon>Pentapetalae</taxon>
        <taxon>asterids</taxon>
        <taxon>campanulids</taxon>
        <taxon>Asterales</taxon>
        <taxon>Asteraceae</taxon>
        <taxon>Carduoideae</taxon>
        <taxon>Cardueae</taxon>
        <taxon>Arctiinae</taxon>
        <taxon>Arctium</taxon>
    </lineage>
</organism>
<protein>
    <submittedName>
        <fullName evidence="1">Uncharacterized protein</fullName>
    </submittedName>
</protein>
<reference evidence="2" key="1">
    <citation type="journal article" date="2022" name="Mol. Ecol. Resour.">
        <title>The genomes of chicory, endive, great burdock and yacon provide insights into Asteraceae palaeo-polyploidization history and plant inulin production.</title>
        <authorList>
            <person name="Fan W."/>
            <person name="Wang S."/>
            <person name="Wang H."/>
            <person name="Wang A."/>
            <person name="Jiang F."/>
            <person name="Liu H."/>
            <person name="Zhao H."/>
            <person name="Xu D."/>
            <person name="Zhang Y."/>
        </authorList>
    </citation>
    <scope>NUCLEOTIDE SEQUENCE [LARGE SCALE GENOMIC DNA]</scope>
    <source>
        <strain evidence="2">cv. Niubang</strain>
    </source>
</reference>
<evidence type="ECO:0000313" key="1">
    <source>
        <dbReference type="EMBL" id="KAI3733700.1"/>
    </source>
</evidence>
<gene>
    <name evidence="1" type="ORF">L6452_13151</name>
</gene>
<proteinExistence type="predicted"/>